<dbReference type="Proteomes" id="UP001216229">
    <property type="component" value="Segment"/>
</dbReference>
<dbReference type="EMBL" id="OQ359889">
    <property type="protein sequence ID" value="WDR22091.1"/>
    <property type="molecule type" value="Genomic_DNA"/>
</dbReference>
<dbReference type="RefSeq" id="YP_012786987.1">
    <property type="nucleotide sequence ID" value="NC_111487.1"/>
</dbReference>
<dbReference type="Pfam" id="PF23801">
    <property type="entry name" value="DUF7177"/>
    <property type="match status" value="1"/>
</dbReference>
<dbReference type="InterPro" id="IPR055601">
    <property type="entry name" value="DUF7177"/>
</dbReference>
<reference evidence="1 2" key="1">
    <citation type="submission" date="2023-01" db="EMBL/GenBank/DDBJ databases">
        <title>Characterization of a Diverse Collection of Salmonella Phages Isolated from Tennessee Wastewater.</title>
        <authorList>
            <person name="Bryan D.W."/>
            <person name="Hudson L.K."/>
            <person name="Wang J."/>
            <person name="Denes T.G."/>
        </authorList>
    </citation>
    <scope>NUCLEOTIDE SEQUENCE [LARGE SCALE GENOMIC DNA]</scope>
</reference>
<dbReference type="GeneID" id="301841357"/>
<proteinExistence type="predicted"/>
<evidence type="ECO:0000313" key="1">
    <source>
        <dbReference type="EMBL" id="WDR22091.1"/>
    </source>
</evidence>
<name>A0AAE9ZI69_9CAUD</name>
<keyword evidence="2" id="KW-1185">Reference proteome</keyword>
<protein>
    <submittedName>
        <fullName evidence="1">Uncharacterized protein</fullName>
    </submittedName>
</protein>
<organism evidence="1 2">
    <name type="scientific">Salmonella phage vB_SenS_UTK0009</name>
    <dbReference type="NCBI Taxonomy" id="3028908"/>
    <lineage>
        <taxon>Viruses</taxon>
        <taxon>Duplodnaviria</taxon>
        <taxon>Heunggongvirae</taxon>
        <taxon>Uroviricota</taxon>
        <taxon>Caudoviricetes</taxon>
        <taxon>Demerecviridae</taxon>
        <taxon>Markadamsvirinae</taxon>
        <taxon>Epseptimavirus</taxon>
        <taxon>Epseptimavirus UTK0009</taxon>
    </lineage>
</organism>
<evidence type="ECO:0000313" key="2">
    <source>
        <dbReference type="Proteomes" id="UP001216229"/>
    </source>
</evidence>
<gene>
    <name evidence="1" type="ORF">PJM41_0006</name>
</gene>
<accession>A0AAE9ZI69</accession>
<sequence length="82" mass="9035">MQNIISPKIGQSVFVPFITKLNEETGKVEKLQGAALDPWDTINAVYAETEKTKSGKTAFNVRLNSGDAVKIIQKDDKWQAVA</sequence>